<gene>
    <name evidence="2" type="ORF">QOZ94_002682</name>
</gene>
<sequence length="160" mass="17279">MDAAPVEIGRFTFTEAEITRFALNFDPQPVHVDAEAARHAPFGGLVASGWHVVCVWMGFFVRTQGTGGSAPAVPSDHPRIVSPVGVGFGLRALRWTAPVHAGDRLVFLTEVLEARASGSRPGWTIVRRRNSARREDGAEVMAFELSHLAPEGEPAARIRG</sequence>
<dbReference type="EMBL" id="JAUSVY010000005">
    <property type="protein sequence ID" value="MDQ0505882.1"/>
    <property type="molecule type" value="Genomic_DNA"/>
</dbReference>
<dbReference type="SUPFAM" id="SSF54637">
    <property type="entry name" value="Thioesterase/thiol ester dehydrase-isomerase"/>
    <property type="match status" value="1"/>
</dbReference>
<organism evidence="2 3">
    <name type="scientific">Xanthobacter agilis</name>
    <dbReference type="NCBI Taxonomy" id="47492"/>
    <lineage>
        <taxon>Bacteria</taxon>
        <taxon>Pseudomonadati</taxon>
        <taxon>Pseudomonadota</taxon>
        <taxon>Alphaproteobacteria</taxon>
        <taxon>Hyphomicrobiales</taxon>
        <taxon>Xanthobacteraceae</taxon>
        <taxon>Xanthobacter</taxon>
    </lineage>
</organism>
<accession>A0ABU0LFG8</accession>
<dbReference type="Gene3D" id="3.10.129.10">
    <property type="entry name" value="Hotdog Thioesterase"/>
    <property type="match status" value="1"/>
</dbReference>
<keyword evidence="3" id="KW-1185">Reference proteome</keyword>
<dbReference type="RefSeq" id="WP_237347335.1">
    <property type="nucleotide sequence ID" value="NZ_JABWGX010000032.1"/>
</dbReference>
<evidence type="ECO:0000259" key="1">
    <source>
        <dbReference type="Pfam" id="PF01575"/>
    </source>
</evidence>
<proteinExistence type="predicted"/>
<dbReference type="Pfam" id="PF01575">
    <property type="entry name" value="MaoC_dehydratas"/>
    <property type="match status" value="1"/>
</dbReference>
<feature type="domain" description="MaoC-like" evidence="1">
    <location>
        <begin position="11"/>
        <end position="115"/>
    </location>
</feature>
<dbReference type="Proteomes" id="UP001241747">
    <property type="component" value="Unassembled WGS sequence"/>
</dbReference>
<evidence type="ECO:0000313" key="2">
    <source>
        <dbReference type="EMBL" id="MDQ0505882.1"/>
    </source>
</evidence>
<dbReference type="PANTHER" id="PTHR43437:SF3">
    <property type="entry name" value="HYDROXYACYL-THIOESTER DEHYDRATASE TYPE 2, MITOCHONDRIAL"/>
    <property type="match status" value="1"/>
</dbReference>
<dbReference type="InterPro" id="IPR029069">
    <property type="entry name" value="HotDog_dom_sf"/>
</dbReference>
<protein>
    <submittedName>
        <fullName evidence="2">Acyl dehydratase</fullName>
    </submittedName>
</protein>
<dbReference type="PANTHER" id="PTHR43437">
    <property type="entry name" value="HYDROXYACYL-THIOESTER DEHYDRATASE TYPE 2, MITOCHONDRIAL-RELATED"/>
    <property type="match status" value="1"/>
</dbReference>
<comment type="caution">
    <text evidence="2">The sequence shown here is derived from an EMBL/GenBank/DDBJ whole genome shotgun (WGS) entry which is preliminary data.</text>
</comment>
<dbReference type="InterPro" id="IPR050965">
    <property type="entry name" value="UPF0336/Enoyl-CoA_hydratase"/>
</dbReference>
<reference evidence="2 3" key="1">
    <citation type="submission" date="2023-07" db="EMBL/GenBank/DDBJ databases">
        <title>Genomic Encyclopedia of Type Strains, Phase IV (KMG-IV): sequencing the most valuable type-strain genomes for metagenomic binning, comparative biology and taxonomic classification.</title>
        <authorList>
            <person name="Goeker M."/>
        </authorList>
    </citation>
    <scope>NUCLEOTIDE SEQUENCE [LARGE SCALE GENOMIC DNA]</scope>
    <source>
        <strain evidence="2 3">DSM 3770</strain>
    </source>
</reference>
<dbReference type="InterPro" id="IPR002539">
    <property type="entry name" value="MaoC-like_dom"/>
</dbReference>
<evidence type="ECO:0000313" key="3">
    <source>
        <dbReference type="Proteomes" id="UP001241747"/>
    </source>
</evidence>
<name>A0ABU0LFG8_XANAG</name>